<name>A0AAI9YRS6_9PEZI</name>
<dbReference type="AlphaFoldDB" id="A0AAI9YRS6"/>
<sequence length="128" mass="14773">MKQNITVVVIGLGHGRGISDIPPMFQNTPYYVAACMDLTEVDEEYRYSPHNLGVILHNLHPRPRALLIGIAVDPSYTQPVERVWNEDVDKVLKLEKNASRGWTHFVDPQKPETWSEVRKFFTVMSMMY</sequence>
<dbReference type="Proteomes" id="UP001240678">
    <property type="component" value="Unassembled WGS sequence"/>
</dbReference>
<reference evidence="1 2" key="1">
    <citation type="submission" date="2016-10" db="EMBL/GenBank/DDBJ databases">
        <title>The genome sequence of Colletotrichum fioriniae PJ7.</title>
        <authorList>
            <person name="Baroncelli R."/>
        </authorList>
    </citation>
    <scope>NUCLEOTIDE SEQUENCE [LARGE SCALE GENOMIC DNA]</scope>
    <source>
        <strain evidence="1 2">IMI 309622</strain>
    </source>
</reference>
<gene>
    <name evidence="1" type="ORF">CCOS01_10914</name>
</gene>
<protein>
    <submittedName>
        <fullName evidence="1">Uncharacterized protein</fullName>
    </submittedName>
</protein>
<keyword evidence="2" id="KW-1185">Reference proteome</keyword>
<comment type="caution">
    <text evidence="1">The sequence shown here is derived from an EMBL/GenBank/DDBJ whole genome shotgun (WGS) entry which is preliminary data.</text>
</comment>
<proteinExistence type="predicted"/>
<accession>A0AAI9YRS6</accession>
<dbReference type="EMBL" id="MOOE01000011">
    <property type="protein sequence ID" value="KAK1520795.1"/>
    <property type="molecule type" value="Genomic_DNA"/>
</dbReference>
<evidence type="ECO:0000313" key="1">
    <source>
        <dbReference type="EMBL" id="KAK1520795.1"/>
    </source>
</evidence>
<dbReference type="GeneID" id="85342614"/>
<evidence type="ECO:0000313" key="2">
    <source>
        <dbReference type="Proteomes" id="UP001240678"/>
    </source>
</evidence>
<organism evidence="1 2">
    <name type="scientific">Colletotrichum costaricense</name>
    <dbReference type="NCBI Taxonomy" id="1209916"/>
    <lineage>
        <taxon>Eukaryota</taxon>
        <taxon>Fungi</taxon>
        <taxon>Dikarya</taxon>
        <taxon>Ascomycota</taxon>
        <taxon>Pezizomycotina</taxon>
        <taxon>Sordariomycetes</taxon>
        <taxon>Hypocreomycetidae</taxon>
        <taxon>Glomerellales</taxon>
        <taxon>Glomerellaceae</taxon>
        <taxon>Colletotrichum</taxon>
        <taxon>Colletotrichum acutatum species complex</taxon>
    </lineage>
</organism>
<dbReference type="RefSeq" id="XP_060310869.1">
    <property type="nucleotide sequence ID" value="XM_060459067.1"/>
</dbReference>